<dbReference type="AlphaFoldDB" id="A0A0A9HPG4"/>
<protein>
    <submittedName>
        <fullName evidence="1">Uncharacterized protein</fullName>
    </submittedName>
</protein>
<name>A0A0A9HPG4_ARUDO</name>
<dbReference type="EMBL" id="GBRH01161115">
    <property type="protein sequence ID" value="JAE36781.1"/>
    <property type="molecule type" value="Transcribed_RNA"/>
</dbReference>
<evidence type="ECO:0000313" key="1">
    <source>
        <dbReference type="EMBL" id="JAE36781.1"/>
    </source>
</evidence>
<sequence>MNSLIDRSHRWIADCLQCDR</sequence>
<organism evidence="1">
    <name type="scientific">Arundo donax</name>
    <name type="common">Giant reed</name>
    <name type="synonym">Donax arundinaceus</name>
    <dbReference type="NCBI Taxonomy" id="35708"/>
    <lineage>
        <taxon>Eukaryota</taxon>
        <taxon>Viridiplantae</taxon>
        <taxon>Streptophyta</taxon>
        <taxon>Embryophyta</taxon>
        <taxon>Tracheophyta</taxon>
        <taxon>Spermatophyta</taxon>
        <taxon>Magnoliopsida</taxon>
        <taxon>Liliopsida</taxon>
        <taxon>Poales</taxon>
        <taxon>Poaceae</taxon>
        <taxon>PACMAD clade</taxon>
        <taxon>Arundinoideae</taxon>
        <taxon>Arundineae</taxon>
        <taxon>Arundo</taxon>
    </lineage>
</organism>
<reference evidence="1" key="1">
    <citation type="submission" date="2014-09" db="EMBL/GenBank/DDBJ databases">
        <authorList>
            <person name="Magalhaes I.L.F."/>
            <person name="Oliveira U."/>
            <person name="Santos F.R."/>
            <person name="Vidigal T.H.D.A."/>
            <person name="Brescovit A.D."/>
            <person name="Santos A.J."/>
        </authorList>
    </citation>
    <scope>NUCLEOTIDE SEQUENCE</scope>
    <source>
        <tissue evidence="1">Shoot tissue taken approximately 20 cm above the soil surface</tissue>
    </source>
</reference>
<proteinExistence type="predicted"/>
<reference evidence="1" key="2">
    <citation type="journal article" date="2015" name="Data Brief">
        <title>Shoot transcriptome of the giant reed, Arundo donax.</title>
        <authorList>
            <person name="Barrero R.A."/>
            <person name="Guerrero F.D."/>
            <person name="Moolhuijzen P."/>
            <person name="Goolsby J.A."/>
            <person name="Tidwell J."/>
            <person name="Bellgard S.E."/>
            <person name="Bellgard M.I."/>
        </authorList>
    </citation>
    <scope>NUCLEOTIDE SEQUENCE</scope>
    <source>
        <tissue evidence="1">Shoot tissue taken approximately 20 cm above the soil surface</tissue>
    </source>
</reference>
<accession>A0A0A9HPG4</accession>